<evidence type="ECO:0000313" key="2">
    <source>
        <dbReference type="Proteomes" id="UP000292052"/>
    </source>
</evidence>
<protein>
    <submittedName>
        <fullName evidence="1">Uncharacterized protein</fullName>
    </submittedName>
</protein>
<evidence type="ECO:0000313" key="1">
    <source>
        <dbReference type="EMBL" id="RZC42841.1"/>
    </source>
</evidence>
<keyword evidence="2" id="KW-1185">Reference proteome</keyword>
<organism evidence="1 2">
    <name type="scientific">Asbolus verrucosus</name>
    <name type="common">Desert ironclad beetle</name>
    <dbReference type="NCBI Taxonomy" id="1661398"/>
    <lineage>
        <taxon>Eukaryota</taxon>
        <taxon>Metazoa</taxon>
        <taxon>Ecdysozoa</taxon>
        <taxon>Arthropoda</taxon>
        <taxon>Hexapoda</taxon>
        <taxon>Insecta</taxon>
        <taxon>Pterygota</taxon>
        <taxon>Neoptera</taxon>
        <taxon>Endopterygota</taxon>
        <taxon>Coleoptera</taxon>
        <taxon>Polyphaga</taxon>
        <taxon>Cucujiformia</taxon>
        <taxon>Tenebrionidae</taxon>
        <taxon>Pimeliinae</taxon>
        <taxon>Asbolus</taxon>
    </lineage>
</organism>
<dbReference type="EMBL" id="QDEB01004511">
    <property type="protein sequence ID" value="RZC42841.1"/>
    <property type="molecule type" value="Genomic_DNA"/>
</dbReference>
<comment type="caution">
    <text evidence="1">The sequence shown here is derived from an EMBL/GenBank/DDBJ whole genome shotgun (WGS) entry which is preliminary data.</text>
</comment>
<dbReference type="Proteomes" id="UP000292052">
    <property type="component" value="Unassembled WGS sequence"/>
</dbReference>
<reference evidence="1 2" key="1">
    <citation type="submission" date="2017-03" db="EMBL/GenBank/DDBJ databases">
        <title>Genome of the blue death feigning beetle - Asbolus verrucosus.</title>
        <authorList>
            <person name="Rider S.D."/>
        </authorList>
    </citation>
    <scope>NUCLEOTIDE SEQUENCE [LARGE SCALE GENOMIC DNA]</scope>
    <source>
        <strain evidence="1">Butters</strain>
        <tissue evidence="1">Head and leg muscle</tissue>
    </source>
</reference>
<proteinExistence type="predicted"/>
<dbReference type="AlphaFoldDB" id="A0A482WC70"/>
<accession>A0A482WC70</accession>
<name>A0A482WC70_ASBVE</name>
<gene>
    <name evidence="1" type="ORF">BDFB_004835</name>
</gene>
<feature type="non-terminal residue" evidence="1">
    <location>
        <position position="1"/>
    </location>
</feature>
<sequence length="99" mass="10699">KGVVFHPFDVVGLDGLEIGKIDADLDENVLETPQSIILFISVPTTYSTSLSCKISGVMAWDAISYGSLSTLVFIERSSNGNRCIENVFEPVLTAYVNGL</sequence>
<feature type="non-terminal residue" evidence="1">
    <location>
        <position position="99"/>
    </location>
</feature>
<dbReference type="OrthoDB" id="25402at2759"/>